<proteinExistence type="predicted"/>
<organism evidence="8 9">
    <name type="scientific">Rozella allomycis (strain CSF55)</name>
    <dbReference type="NCBI Taxonomy" id="988480"/>
    <lineage>
        <taxon>Eukaryota</taxon>
        <taxon>Fungi</taxon>
        <taxon>Fungi incertae sedis</taxon>
        <taxon>Cryptomycota</taxon>
        <taxon>Cryptomycota incertae sedis</taxon>
        <taxon>Rozella</taxon>
    </lineage>
</organism>
<dbReference type="Pfam" id="PF20168">
    <property type="entry name" value="PDS5"/>
    <property type="match status" value="3"/>
</dbReference>
<evidence type="ECO:0008006" key="10">
    <source>
        <dbReference type="Google" id="ProtNLM"/>
    </source>
</evidence>
<dbReference type="GO" id="GO:0000785">
    <property type="term" value="C:chromatin"/>
    <property type="evidence" value="ECO:0007669"/>
    <property type="project" value="TreeGrafter"/>
</dbReference>
<evidence type="ECO:0000256" key="1">
    <source>
        <dbReference type="ARBA" id="ARBA00004123"/>
    </source>
</evidence>
<dbReference type="EMBL" id="ML004982">
    <property type="protein sequence ID" value="RKP21145.1"/>
    <property type="molecule type" value="Genomic_DNA"/>
</dbReference>
<keyword evidence="6" id="KW-0175">Coiled coil</keyword>
<evidence type="ECO:0000256" key="5">
    <source>
        <dbReference type="ARBA" id="ARBA00023306"/>
    </source>
</evidence>
<evidence type="ECO:0000256" key="4">
    <source>
        <dbReference type="ARBA" id="ARBA00023242"/>
    </source>
</evidence>
<evidence type="ECO:0000313" key="8">
    <source>
        <dbReference type="EMBL" id="RKP21145.1"/>
    </source>
</evidence>
<dbReference type="PANTHER" id="PTHR12663:SF0">
    <property type="entry name" value="PRECOCIOUS DISSOCIATION OF SISTERS 5, ISOFORM A"/>
    <property type="match status" value="1"/>
</dbReference>
<dbReference type="GO" id="GO:0006281">
    <property type="term" value="P:DNA repair"/>
    <property type="evidence" value="ECO:0007669"/>
    <property type="project" value="TreeGrafter"/>
</dbReference>
<feature type="coiled-coil region" evidence="6">
    <location>
        <begin position="650"/>
        <end position="677"/>
    </location>
</feature>
<accession>A0A4P9YNH2</accession>
<dbReference type="InterPro" id="IPR016024">
    <property type="entry name" value="ARM-type_fold"/>
</dbReference>
<keyword evidence="5" id="KW-0131">Cell cycle</keyword>
<evidence type="ECO:0000256" key="3">
    <source>
        <dbReference type="ARBA" id="ARBA00022776"/>
    </source>
</evidence>
<keyword evidence="3" id="KW-0498">Mitosis</keyword>
<dbReference type="Proteomes" id="UP000281549">
    <property type="component" value="Unassembled WGS sequence"/>
</dbReference>
<evidence type="ECO:0000256" key="6">
    <source>
        <dbReference type="SAM" id="Coils"/>
    </source>
</evidence>
<protein>
    <recommendedName>
        <fullName evidence="10">Armadillo-type fold domain-containing protein</fullName>
    </recommendedName>
</protein>
<reference evidence="9" key="1">
    <citation type="journal article" date="2018" name="Nat. Microbiol.">
        <title>Leveraging single-cell genomics to expand the fungal tree of life.</title>
        <authorList>
            <person name="Ahrendt S.R."/>
            <person name="Quandt C.A."/>
            <person name="Ciobanu D."/>
            <person name="Clum A."/>
            <person name="Salamov A."/>
            <person name="Andreopoulos B."/>
            <person name="Cheng J.F."/>
            <person name="Woyke T."/>
            <person name="Pelin A."/>
            <person name="Henrissat B."/>
            <person name="Reynolds N.K."/>
            <person name="Benny G.L."/>
            <person name="Smith M.E."/>
            <person name="James T.Y."/>
            <person name="Grigoriev I.V."/>
        </authorList>
    </citation>
    <scope>NUCLEOTIDE SEQUENCE [LARGE SCALE GENOMIC DNA]</scope>
    <source>
        <strain evidence="9">CSF55</strain>
    </source>
</reference>
<dbReference type="GO" id="GO:0007064">
    <property type="term" value="P:mitotic sister chromatid cohesion"/>
    <property type="evidence" value="ECO:0007669"/>
    <property type="project" value="InterPro"/>
</dbReference>
<dbReference type="SUPFAM" id="SSF48371">
    <property type="entry name" value="ARM repeat"/>
    <property type="match status" value="1"/>
</dbReference>
<dbReference type="Gene3D" id="1.25.10.10">
    <property type="entry name" value="Leucine-rich Repeat Variant"/>
    <property type="match status" value="1"/>
</dbReference>
<sequence length="995" mass="116761">MHLNLQKPESLFTQLETLCAVLEKAEQMDSAESSVRVSDFDEPLTMKRLTSLCHQCLSIMRQTDAGCRVLAGCCVCEMLRITAPNAPLSSRQLKEYFGLCLEELRRLVKERGNVKEKEGRERREKRHSREVDDGLWEKRNQGSLNMKTCLMESLNQVVDGVDMLNVRVGEIMFACLTRGNRERMTYQLAGDILRLNHLKFQNLVFEYFMQQLNEEDEEKEKKKKNLKKIEGIHLLLIELIRISDELIMAVVPHLMEEINDEDDDIRMISCRIIGRLFSEEFGSPLFSKCEDLWLRWLDRSKDKNISIRMEWVENAIQMYKNHGYLGAKVDVRVSQLINDCEEKVRKRAIECVGNLRWPNSLNIGDEVIEALILRLRDRKSNVRIEAAKSAGKLFKGQEDGSERFKKIVQGIFETFATSDESVAKQFSSLINITLFDIPNEQQMIEISQDKISSKRNRSLVDQWSSIIEAMEDFSCLRVYLSRFKRDYQILWQILSQTDYEKEEGIEKVDEDEKIDEDENEKENDLAHKEFSNPEKIQKSLMKLIKEKDLRILLNPEQPLRRIMKKREEMIERIKDEYQIEIINRMSLITLHPQTLNLLFKKNENLNFFLIVAKEIPNFLNVELFMDFKFIDILACFPVIPFNENFSNLCYSRIKDDIRRVEIEVQTANEDIKEDENIRNAKLVKKMTLVLIRMNDSRINEIFQDCLNNLNNYEMTNLIKTSNDLQINLQIIKILVYNLINSKRNRSDAQPLISIISPILSSSNSNKEFQSFQFKVAKQYLKLEKIQSFQSLIKFKHFSNLCYSSQNENFFVLISALVKSRIISPHYISLLFLYATDKDLSKRVFSFIKRLDSLKDKMALYLCVLIHLLSQNSELNFQNLQKISLFYIDLIMDASNCNFLFEMCNQIKKSRDKLNPDSTNCYIIAEMFQLNIRKKANALGFGVHAYTLPVKLPNSMFIPIEDERVAKKNLLTRFLPEDFEKKKKFKKDDKENQFSN</sequence>
<evidence type="ECO:0000313" key="9">
    <source>
        <dbReference type="Proteomes" id="UP000281549"/>
    </source>
</evidence>
<keyword evidence="4" id="KW-0539">Nucleus</keyword>
<dbReference type="InterPro" id="IPR011989">
    <property type="entry name" value="ARM-like"/>
</dbReference>
<name>A0A4P9YNH2_ROZAC</name>
<dbReference type="GO" id="GO:0051301">
    <property type="term" value="P:cell division"/>
    <property type="evidence" value="ECO:0007669"/>
    <property type="project" value="UniProtKB-KW"/>
</dbReference>
<feature type="region of interest" description="Disordered" evidence="7">
    <location>
        <begin position="505"/>
        <end position="526"/>
    </location>
</feature>
<evidence type="ECO:0000256" key="7">
    <source>
        <dbReference type="SAM" id="MobiDB-lite"/>
    </source>
</evidence>
<dbReference type="InterPro" id="IPR039776">
    <property type="entry name" value="Pds5"/>
</dbReference>
<gene>
    <name evidence="8" type="ORF">ROZALSC1DRAFT_27415</name>
</gene>
<comment type="subcellular location">
    <subcellularLocation>
        <location evidence="1">Nucleus</location>
    </subcellularLocation>
</comment>
<dbReference type="AlphaFoldDB" id="A0A4P9YNH2"/>
<feature type="compositionally biased region" description="Acidic residues" evidence="7">
    <location>
        <begin position="508"/>
        <end position="521"/>
    </location>
</feature>
<dbReference type="PANTHER" id="PTHR12663">
    <property type="entry name" value="ANDROGEN INDUCED INHIBITOR OF PROLIFERATION AS3 / PDS5-RELATED"/>
    <property type="match status" value="1"/>
</dbReference>
<keyword evidence="2" id="KW-0132">Cell division</keyword>
<dbReference type="GO" id="GO:0005634">
    <property type="term" value="C:nucleus"/>
    <property type="evidence" value="ECO:0007669"/>
    <property type="project" value="UniProtKB-SubCell"/>
</dbReference>
<evidence type="ECO:0000256" key="2">
    <source>
        <dbReference type="ARBA" id="ARBA00022618"/>
    </source>
</evidence>